<proteinExistence type="predicted"/>
<name>A0ACC0PTZ4_RHOML</name>
<gene>
    <name evidence="1" type="ORF">RHMOL_Rhmol02G0202500</name>
</gene>
<dbReference type="Proteomes" id="UP001062846">
    <property type="component" value="Chromosome 2"/>
</dbReference>
<evidence type="ECO:0000313" key="2">
    <source>
        <dbReference type="Proteomes" id="UP001062846"/>
    </source>
</evidence>
<protein>
    <submittedName>
        <fullName evidence="1">Uncharacterized protein</fullName>
    </submittedName>
</protein>
<reference evidence="1" key="1">
    <citation type="submission" date="2022-02" db="EMBL/GenBank/DDBJ databases">
        <title>Plant Genome Project.</title>
        <authorList>
            <person name="Zhang R.-G."/>
        </authorList>
    </citation>
    <scope>NUCLEOTIDE SEQUENCE</scope>
    <source>
        <strain evidence="1">AT1</strain>
    </source>
</reference>
<accession>A0ACC0PTZ4</accession>
<dbReference type="EMBL" id="CM046389">
    <property type="protein sequence ID" value="KAI8568472.1"/>
    <property type="molecule type" value="Genomic_DNA"/>
</dbReference>
<sequence length="182" mass="20295">MGRRNMVRVSIKDGSLAWKDTSDSPELAEKRQKVTHDFFPTKPLTPQLSEKDKTELSTAGRLKALQEKFGLTVHVAVQEFAPSFAMADGRVVSIGDSVKLELGLRGLALLNDMEKAGQALLRVSKKAKLVTAERSRYRDDLMIERDKVKSMKTGLKGAKARIAQLEKERDKASRREGLSGWL</sequence>
<keyword evidence="2" id="KW-1185">Reference proteome</keyword>
<organism evidence="1 2">
    <name type="scientific">Rhododendron molle</name>
    <name type="common">Chinese azalea</name>
    <name type="synonym">Azalea mollis</name>
    <dbReference type="NCBI Taxonomy" id="49168"/>
    <lineage>
        <taxon>Eukaryota</taxon>
        <taxon>Viridiplantae</taxon>
        <taxon>Streptophyta</taxon>
        <taxon>Embryophyta</taxon>
        <taxon>Tracheophyta</taxon>
        <taxon>Spermatophyta</taxon>
        <taxon>Magnoliopsida</taxon>
        <taxon>eudicotyledons</taxon>
        <taxon>Gunneridae</taxon>
        <taxon>Pentapetalae</taxon>
        <taxon>asterids</taxon>
        <taxon>Ericales</taxon>
        <taxon>Ericaceae</taxon>
        <taxon>Ericoideae</taxon>
        <taxon>Rhodoreae</taxon>
        <taxon>Rhododendron</taxon>
    </lineage>
</organism>
<comment type="caution">
    <text evidence="1">The sequence shown here is derived from an EMBL/GenBank/DDBJ whole genome shotgun (WGS) entry which is preliminary data.</text>
</comment>
<evidence type="ECO:0000313" key="1">
    <source>
        <dbReference type="EMBL" id="KAI8568472.1"/>
    </source>
</evidence>